<dbReference type="PANTHER" id="PTHR12992:SF11">
    <property type="entry name" value="MITOCHONDRIAL COENZYME A DIPHOSPHATASE NUDT8"/>
    <property type="match status" value="1"/>
</dbReference>
<dbReference type="InterPro" id="IPR000086">
    <property type="entry name" value="NUDIX_hydrolase_dom"/>
</dbReference>
<sequence length="219" mass="24541">MTFSLDAITAQLERHRQLESPAVFEAKTRAAVAMILRQGKSGLELLFIQRALYENDPWSGNIAFPGGKVQAGEGPRQAAERETAEEIGLDLSGARYLGQMPVVRGSHLPVQVSCYVYWVNGSRPQLELNGEVQDTYWADLDELDDPERRLIAPVRFGGEEFEVPAIRLPWPGSPVLWGLTYRLVMHFLEMHRDNGSGVLIPPENRPLERQQGCIFSEIG</sequence>
<evidence type="ECO:0000256" key="3">
    <source>
        <dbReference type="ARBA" id="ARBA00022723"/>
    </source>
</evidence>
<dbReference type="Pfam" id="PF00293">
    <property type="entry name" value="NUDIX"/>
    <property type="match status" value="1"/>
</dbReference>
<dbReference type="GO" id="GO:0046872">
    <property type="term" value="F:metal ion binding"/>
    <property type="evidence" value="ECO:0007669"/>
    <property type="project" value="UniProtKB-KW"/>
</dbReference>
<evidence type="ECO:0000256" key="5">
    <source>
        <dbReference type="ARBA" id="ARBA00022842"/>
    </source>
</evidence>
<gene>
    <name evidence="8" type="ordered locus">Ppro_2902</name>
</gene>
<dbReference type="SUPFAM" id="SSF55811">
    <property type="entry name" value="Nudix"/>
    <property type="match status" value="1"/>
</dbReference>
<keyword evidence="4 8" id="KW-0378">Hydrolase</keyword>
<feature type="domain" description="Nudix hydrolase" evidence="7">
    <location>
        <begin position="26"/>
        <end position="160"/>
    </location>
</feature>
<evidence type="ECO:0000313" key="8">
    <source>
        <dbReference type="EMBL" id="ABL00500.1"/>
    </source>
</evidence>
<name>A1AT29_PELPD</name>
<protein>
    <submittedName>
        <fullName evidence="8">NUDIX hydrolase</fullName>
    </submittedName>
</protein>
<evidence type="ECO:0000259" key="7">
    <source>
        <dbReference type="PROSITE" id="PS51462"/>
    </source>
</evidence>
<dbReference type="Proteomes" id="UP000006732">
    <property type="component" value="Chromosome"/>
</dbReference>
<keyword evidence="5" id="KW-0460">Magnesium</keyword>
<evidence type="ECO:0000256" key="2">
    <source>
        <dbReference type="ARBA" id="ARBA00001946"/>
    </source>
</evidence>
<dbReference type="CDD" id="cd03426">
    <property type="entry name" value="NUDIX_CoAse_Nudt7"/>
    <property type="match status" value="1"/>
</dbReference>
<dbReference type="STRING" id="338966.Ppro_2902"/>
<proteinExistence type="predicted"/>
<evidence type="ECO:0000256" key="6">
    <source>
        <dbReference type="ARBA" id="ARBA00023211"/>
    </source>
</evidence>
<dbReference type="eggNOG" id="COG1051">
    <property type="taxonomic scope" value="Bacteria"/>
</dbReference>
<dbReference type="PANTHER" id="PTHR12992">
    <property type="entry name" value="NUDIX HYDROLASE"/>
    <property type="match status" value="1"/>
</dbReference>
<dbReference type="PROSITE" id="PS00893">
    <property type="entry name" value="NUDIX_BOX"/>
    <property type="match status" value="1"/>
</dbReference>
<keyword evidence="6" id="KW-0464">Manganese</keyword>
<reference evidence="8 9" key="1">
    <citation type="submission" date="2006-10" db="EMBL/GenBank/DDBJ databases">
        <title>Complete sequence of chromosome of Pelobacter propionicus DSM 2379.</title>
        <authorList>
            <consortium name="US DOE Joint Genome Institute"/>
            <person name="Copeland A."/>
            <person name="Lucas S."/>
            <person name="Lapidus A."/>
            <person name="Barry K."/>
            <person name="Detter J.C."/>
            <person name="Glavina del Rio T."/>
            <person name="Hammon N."/>
            <person name="Israni S."/>
            <person name="Dalin E."/>
            <person name="Tice H."/>
            <person name="Pitluck S."/>
            <person name="Saunders E."/>
            <person name="Brettin T."/>
            <person name="Bruce D."/>
            <person name="Han C."/>
            <person name="Tapia R."/>
            <person name="Schmutz J."/>
            <person name="Larimer F."/>
            <person name="Land M."/>
            <person name="Hauser L."/>
            <person name="Kyrpides N."/>
            <person name="Kim E."/>
            <person name="Lovley D."/>
            <person name="Richardson P."/>
        </authorList>
    </citation>
    <scope>NUCLEOTIDE SEQUENCE [LARGE SCALE GENOMIC DNA]</scope>
    <source>
        <strain evidence="9">DSM 2379 / NBRC 103807 / OttBd1</strain>
    </source>
</reference>
<dbReference type="RefSeq" id="WP_011736735.1">
    <property type="nucleotide sequence ID" value="NC_008609.1"/>
</dbReference>
<dbReference type="Gene3D" id="3.90.79.10">
    <property type="entry name" value="Nucleoside Triphosphate Pyrophosphohydrolase"/>
    <property type="match status" value="1"/>
</dbReference>
<evidence type="ECO:0000256" key="1">
    <source>
        <dbReference type="ARBA" id="ARBA00001936"/>
    </source>
</evidence>
<dbReference type="PROSITE" id="PS51462">
    <property type="entry name" value="NUDIX"/>
    <property type="match status" value="1"/>
</dbReference>
<keyword evidence="3" id="KW-0479">Metal-binding</keyword>
<accession>A1AT29</accession>
<organism evidence="8 9">
    <name type="scientific">Pelobacter propionicus (strain DSM 2379 / NBRC 103807 / OttBd1)</name>
    <dbReference type="NCBI Taxonomy" id="338966"/>
    <lineage>
        <taxon>Bacteria</taxon>
        <taxon>Pseudomonadati</taxon>
        <taxon>Thermodesulfobacteriota</taxon>
        <taxon>Desulfuromonadia</taxon>
        <taxon>Desulfuromonadales</taxon>
        <taxon>Desulfuromonadaceae</taxon>
        <taxon>Pelobacter</taxon>
    </lineage>
</organism>
<dbReference type="EMBL" id="CP000482">
    <property type="protein sequence ID" value="ABL00500.1"/>
    <property type="molecule type" value="Genomic_DNA"/>
</dbReference>
<dbReference type="HOGENOM" id="CLU_040940_5_3_7"/>
<dbReference type="GO" id="GO:0010945">
    <property type="term" value="F:coenzyme A diphosphatase activity"/>
    <property type="evidence" value="ECO:0007669"/>
    <property type="project" value="InterPro"/>
</dbReference>
<dbReference type="InterPro" id="IPR020084">
    <property type="entry name" value="NUDIX_hydrolase_CS"/>
</dbReference>
<dbReference type="InterPro" id="IPR045121">
    <property type="entry name" value="CoAse"/>
</dbReference>
<dbReference type="KEGG" id="ppd:Ppro_2902"/>
<comment type="cofactor">
    <cofactor evidence="2">
        <name>Mg(2+)</name>
        <dbReference type="ChEBI" id="CHEBI:18420"/>
    </cofactor>
</comment>
<comment type="cofactor">
    <cofactor evidence="1">
        <name>Mn(2+)</name>
        <dbReference type="ChEBI" id="CHEBI:29035"/>
    </cofactor>
</comment>
<dbReference type="OrthoDB" id="289720at2"/>
<dbReference type="AlphaFoldDB" id="A1AT29"/>
<dbReference type="InterPro" id="IPR015797">
    <property type="entry name" value="NUDIX_hydrolase-like_dom_sf"/>
</dbReference>
<evidence type="ECO:0000313" key="9">
    <source>
        <dbReference type="Proteomes" id="UP000006732"/>
    </source>
</evidence>
<keyword evidence="9" id="KW-1185">Reference proteome</keyword>
<evidence type="ECO:0000256" key="4">
    <source>
        <dbReference type="ARBA" id="ARBA00022801"/>
    </source>
</evidence>